<feature type="region of interest" description="Disordered" evidence="1">
    <location>
        <begin position="576"/>
        <end position="602"/>
    </location>
</feature>
<evidence type="ECO:0000313" key="2">
    <source>
        <dbReference type="EMBL" id="MPL59872.1"/>
    </source>
</evidence>
<reference evidence="2" key="1">
    <citation type="submission" date="2019-08" db="EMBL/GenBank/DDBJ databases">
        <authorList>
            <person name="Kucharzyk K."/>
            <person name="Murdoch R.W."/>
            <person name="Higgins S."/>
            <person name="Loffler F."/>
        </authorList>
    </citation>
    <scope>NUCLEOTIDE SEQUENCE</scope>
</reference>
<organism evidence="2">
    <name type="scientific">bioreactor metagenome</name>
    <dbReference type="NCBI Taxonomy" id="1076179"/>
    <lineage>
        <taxon>unclassified sequences</taxon>
        <taxon>metagenomes</taxon>
        <taxon>ecological metagenomes</taxon>
    </lineage>
</organism>
<dbReference type="EMBL" id="VSSQ01000010">
    <property type="protein sequence ID" value="MPL59872.1"/>
    <property type="molecule type" value="Genomic_DNA"/>
</dbReference>
<gene>
    <name evidence="2" type="ORF">SDC9_05428</name>
</gene>
<proteinExistence type="predicted"/>
<accession>A0A644T120</accession>
<evidence type="ECO:0000256" key="1">
    <source>
        <dbReference type="SAM" id="MobiDB-lite"/>
    </source>
</evidence>
<protein>
    <submittedName>
        <fullName evidence="2">Uncharacterized protein</fullName>
    </submittedName>
</protein>
<name>A0A644T120_9ZZZZ</name>
<sequence>MKNTAGSVSPAVFFYPDESDIAENLRAQRPGQGNKKAALFIGRPSCAGKFRYSLGRPTQGPGFPSLHLFRRAGGVHEPALIGDDLGRGGPLDQVGRLGGDDHLPGHVQELGLREELVDVRIVPVAFHGADDQPGVGKVGLAQHPEVVPDPVQSVRAFGLGELAILLVEAGALQYLAQVHARVRGRQVVPLHQEAPQGHQVFVLLVGPVLGQQVGDELAHHQSVADEAIDEIRLGLEGQGGLIGLEHEGEVDPVAVLLQKEGQIVTMDEIRGVALVPAALEFLVALQKLTHVLAVHRSGVGHLDDDPVLGKHLLEQGGLFQDLGFGSPGIVQFDGNIDAGAEHIAQLLHDFLAGLELVAHVGLGVVDEKVVDDAGVAGEVGDEALDGSNLVGIGGIGGEEDVGGPHLPVFAVGDIPHQVGAEKPVALVCVFDSESGGSFALGYLEVVDDFLELRRHAQVPHQTFEPEQGFDVEGFVQHSADIGFVGLYHRNCAAREHGPDRGLDFRHNPLLYAPKATFSGDFDAPLVSTCRARLFNASPISTCIYRYNTEKTSSQYASFIFPCQGEVSRRCHRGVVTGTSSPRGGTGSACRCAPGPGPGPVSG</sequence>
<dbReference type="AlphaFoldDB" id="A0A644T120"/>
<comment type="caution">
    <text evidence="2">The sequence shown here is derived from an EMBL/GenBank/DDBJ whole genome shotgun (WGS) entry which is preliminary data.</text>
</comment>